<dbReference type="STRING" id="27342.A0A0H2RK05"/>
<sequence>MDTANEPKYTSLTVPQLKALCKEKKITGYSKLGKSALIEKLIALGSQVPTARTTGTIAGLGSETPIESSFARPTSQVAVAKTSLICTESTSGEFPGLDETLTVKERVGNKQIGHLEQLTTSAPHAPLQDKAPKRGRESFEISSNTSKKKPRTDIAVARTPQRSSAPQIAKRHRDTSQPADLVPKPVRDADTRINPVQPSKAVSRPHRQAEKVQGRGLGRAPFKPLPIANGTKSTASNGSLNDFLQHLPLSVNPYDRAPVSPVFKLITLLPTSISIMEAQKWAIILSGLDDEERIACSLVSKAFRYAVYLSAVEILSRNFQGRRLATLLQQYPSTTMNFWPYLRDREREKKGHQTFYQESCSSRFFGEHIPVSQNLWASPDYENQAGIAMRFLLTRVWFAISVLGDGESCRKLLVTDAREVIKGEIWCVDMVSIDNDDGRKSSKESFYVLEETCEVVGRPAITDHDESTRSNQNLRVDWSDYVQSRLLPAGFHSSPPVPLRSHLKWTNAEEYDKGISKLWLKRIEKEGALGLYKRKLAERYVMACVVSNGVSGEWMSANRMQQEFAGGAMVHDHSARKQEKVRVNLFLPSHHLVESVHVMTAGGKNLHKELAVVQTPGREYFILRENGMEVGCEEDGVWDVWRNILSCDSRGIPS</sequence>
<organism evidence="2 3">
    <name type="scientific">Schizopora paradoxa</name>
    <dbReference type="NCBI Taxonomy" id="27342"/>
    <lineage>
        <taxon>Eukaryota</taxon>
        <taxon>Fungi</taxon>
        <taxon>Dikarya</taxon>
        <taxon>Basidiomycota</taxon>
        <taxon>Agaricomycotina</taxon>
        <taxon>Agaricomycetes</taxon>
        <taxon>Hymenochaetales</taxon>
        <taxon>Schizoporaceae</taxon>
        <taxon>Schizopora</taxon>
    </lineage>
</organism>
<evidence type="ECO:0008006" key="4">
    <source>
        <dbReference type="Google" id="ProtNLM"/>
    </source>
</evidence>
<dbReference type="AlphaFoldDB" id="A0A0H2RK05"/>
<dbReference type="InParanoid" id="A0A0H2RK05"/>
<evidence type="ECO:0000256" key="1">
    <source>
        <dbReference type="SAM" id="MobiDB-lite"/>
    </source>
</evidence>
<protein>
    <recommendedName>
        <fullName evidence="4">Rho termination factor N-terminal domain-containing protein</fullName>
    </recommendedName>
</protein>
<dbReference type="Proteomes" id="UP000053477">
    <property type="component" value="Unassembled WGS sequence"/>
</dbReference>
<feature type="region of interest" description="Disordered" evidence="1">
    <location>
        <begin position="117"/>
        <end position="224"/>
    </location>
</feature>
<proteinExistence type="predicted"/>
<gene>
    <name evidence="2" type="ORF">SCHPADRAFT_875780</name>
</gene>
<evidence type="ECO:0000313" key="2">
    <source>
        <dbReference type="EMBL" id="KLO12214.1"/>
    </source>
</evidence>
<evidence type="ECO:0000313" key="3">
    <source>
        <dbReference type="Proteomes" id="UP000053477"/>
    </source>
</evidence>
<feature type="compositionally biased region" description="Basic and acidic residues" evidence="1">
    <location>
        <begin position="130"/>
        <end position="139"/>
    </location>
</feature>
<reference evidence="2 3" key="1">
    <citation type="submission" date="2015-04" db="EMBL/GenBank/DDBJ databases">
        <title>Complete genome sequence of Schizopora paradoxa KUC8140, a cosmopolitan wood degrader in East Asia.</title>
        <authorList>
            <consortium name="DOE Joint Genome Institute"/>
            <person name="Min B."/>
            <person name="Park H."/>
            <person name="Jang Y."/>
            <person name="Kim J.-J."/>
            <person name="Kim K.H."/>
            <person name="Pangilinan J."/>
            <person name="Lipzen A."/>
            <person name="Riley R."/>
            <person name="Grigoriev I.V."/>
            <person name="Spatafora J.W."/>
            <person name="Choi I.-G."/>
        </authorList>
    </citation>
    <scope>NUCLEOTIDE SEQUENCE [LARGE SCALE GENOMIC DNA]</scope>
    <source>
        <strain evidence="2 3">KUC8140</strain>
    </source>
</reference>
<dbReference type="EMBL" id="KQ085982">
    <property type="protein sequence ID" value="KLO12214.1"/>
    <property type="molecule type" value="Genomic_DNA"/>
</dbReference>
<keyword evidence="3" id="KW-1185">Reference proteome</keyword>
<accession>A0A0H2RK05</accession>
<dbReference type="OrthoDB" id="2368680at2759"/>
<name>A0A0H2RK05_9AGAM</name>